<keyword evidence="4" id="KW-1185">Reference proteome</keyword>
<organism evidence="3 4">
    <name type="scientific">Seinonella peptonophila</name>
    <dbReference type="NCBI Taxonomy" id="112248"/>
    <lineage>
        <taxon>Bacteria</taxon>
        <taxon>Bacillati</taxon>
        <taxon>Bacillota</taxon>
        <taxon>Bacilli</taxon>
        <taxon>Bacillales</taxon>
        <taxon>Thermoactinomycetaceae</taxon>
        <taxon>Seinonella</taxon>
    </lineage>
</organism>
<comment type="similarity">
    <text evidence="2">Belongs to the UPF0291 family.</text>
</comment>
<keyword evidence="1 2" id="KW-0963">Cytoplasm</keyword>
<evidence type="ECO:0000256" key="1">
    <source>
        <dbReference type="ARBA" id="ARBA00022490"/>
    </source>
</evidence>
<dbReference type="Pfam" id="PF05979">
    <property type="entry name" value="DUF896"/>
    <property type="match status" value="1"/>
</dbReference>
<dbReference type="GO" id="GO:0005737">
    <property type="term" value="C:cytoplasm"/>
    <property type="evidence" value="ECO:0007669"/>
    <property type="project" value="UniProtKB-SubCell"/>
</dbReference>
<gene>
    <name evidence="3" type="ORF">SAMN05444392_101211</name>
</gene>
<reference evidence="3 4" key="1">
    <citation type="submission" date="2016-11" db="EMBL/GenBank/DDBJ databases">
        <authorList>
            <person name="Jaros S."/>
            <person name="Januszkiewicz K."/>
            <person name="Wedrychowicz H."/>
        </authorList>
    </citation>
    <scope>NUCLEOTIDE SEQUENCE [LARGE SCALE GENOMIC DNA]</scope>
    <source>
        <strain evidence="3 4">DSM 44666</strain>
    </source>
</reference>
<dbReference type="PANTHER" id="PTHR37300:SF1">
    <property type="entry name" value="UPF0291 PROTEIN YNZC"/>
    <property type="match status" value="1"/>
</dbReference>
<dbReference type="Proteomes" id="UP000184476">
    <property type="component" value="Unassembled WGS sequence"/>
</dbReference>
<dbReference type="EMBL" id="FQVL01000001">
    <property type="protein sequence ID" value="SHE37338.1"/>
    <property type="molecule type" value="Genomic_DNA"/>
</dbReference>
<dbReference type="RefSeq" id="WP_073150578.1">
    <property type="nucleotide sequence ID" value="NZ_FQVL01000001.1"/>
</dbReference>
<evidence type="ECO:0000256" key="2">
    <source>
        <dbReference type="HAMAP-Rule" id="MF_01103"/>
    </source>
</evidence>
<proteinExistence type="inferred from homology"/>
<dbReference type="SUPFAM" id="SSF158221">
    <property type="entry name" value="YnzC-like"/>
    <property type="match status" value="1"/>
</dbReference>
<sequence length="58" mass="6771">MIDKNLINRINELAQKSKETGLTTLEKEEQTQLRQVYLKAIRTQVVDQLAGVRFIKKQ</sequence>
<dbReference type="Gene3D" id="1.10.287.540">
    <property type="entry name" value="Helix hairpin bin"/>
    <property type="match status" value="1"/>
</dbReference>
<evidence type="ECO:0000313" key="3">
    <source>
        <dbReference type="EMBL" id="SHE37338.1"/>
    </source>
</evidence>
<dbReference type="InterPro" id="IPR009242">
    <property type="entry name" value="DUF896"/>
</dbReference>
<dbReference type="STRING" id="112248.SAMN05444392_101211"/>
<comment type="subcellular location">
    <subcellularLocation>
        <location evidence="2">Cytoplasm</location>
    </subcellularLocation>
</comment>
<dbReference type="HAMAP" id="MF_01103">
    <property type="entry name" value="UPF0291"/>
    <property type="match status" value="1"/>
</dbReference>
<dbReference type="PANTHER" id="PTHR37300">
    <property type="entry name" value="UPF0291 PROTEIN CBO2609/CLC_2481"/>
    <property type="match status" value="1"/>
</dbReference>
<protein>
    <recommendedName>
        <fullName evidence="2">UPF0291 protein SAMN05444392_101211</fullName>
    </recommendedName>
</protein>
<evidence type="ECO:0000313" key="4">
    <source>
        <dbReference type="Proteomes" id="UP000184476"/>
    </source>
</evidence>
<accession>A0A1M4SYM1</accession>
<dbReference type="AlphaFoldDB" id="A0A1M4SYM1"/>
<name>A0A1M4SYM1_9BACL</name>